<organism evidence="2 3">
    <name type="scientific">Salinimicrobium sediminis</name>
    <dbReference type="NCBI Taxonomy" id="1343891"/>
    <lineage>
        <taxon>Bacteria</taxon>
        <taxon>Pseudomonadati</taxon>
        <taxon>Bacteroidota</taxon>
        <taxon>Flavobacteriia</taxon>
        <taxon>Flavobacteriales</taxon>
        <taxon>Flavobacteriaceae</taxon>
        <taxon>Salinimicrobium</taxon>
    </lineage>
</organism>
<reference evidence="3" key="1">
    <citation type="submission" date="2017-09" db="EMBL/GenBank/DDBJ databases">
        <authorList>
            <person name="Varghese N."/>
            <person name="Submissions S."/>
        </authorList>
    </citation>
    <scope>NUCLEOTIDE SEQUENCE [LARGE SCALE GENOMIC DNA]</scope>
    <source>
        <strain evidence="3">CGMCC 1.12641</strain>
    </source>
</reference>
<dbReference type="AlphaFoldDB" id="A0A285X078"/>
<keyword evidence="1" id="KW-0812">Transmembrane</keyword>
<keyword evidence="1" id="KW-0472">Membrane</keyword>
<accession>A0A285X078</accession>
<keyword evidence="3" id="KW-1185">Reference proteome</keyword>
<dbReference type="EMBL" id="OCMF01000001">
    <property type="protein sequence ID" value="SOC78781.1"/>
    <property type="molecule type" value="Genomic_DNA"/>
</dbReference>
<evidence type="ECO:0000313" key="2">
    <source>
        <dbReference type="EMBL" id="SOC78781.1"/>
    </source>
</evidence>
<feature type="transmembrane region" description="Helical" evidence="1">
    <location>
        <begin position="12"/>
        <end position="38"/>
    </location>
</feature>
<sequence length="86" mass="10286">MRILEDIKNPEYWIKVLQLGTIFFVIFVGLSLIISHFRQIVSGDFAAIYQDEFSDGKWVEYFLIKLVISLVYAMYMTSRRRNFRPQ</sequence>
<feature type="transmembrane region" description="Helical" evidence="1">
    <location>
        <begin position="58"/>
        <end position="75"/>
    </location>
</feature>
<name>A0A285X078_9FLAO</name>
<evidence type="ECO:0000313" key="3">
    <source>
        <dbReference type="Proteomes" id="UP000219193"/>
    </source>
</evidence>
<proteinExistence type="predicted"/>
<evidence type="ECO:0000256" key="1">
    <source>
        <dbReference type="SAM" id="Phobius"/>
    </source>
</evidence>
<dbReference type="Proteomes" id="UP000219193">
    <property type="component" value="Unassembled WGS sequence"/>
</dbReference>
<dbReference type="OrthoDB" id="1446382at2"/>
<dbReference type="RefSeq" id="WP_097054577.1">
    <property type="nucleotide sequence ID" value="NZ_OCMF01000001.1"/>
</dbReference>
<gene>
    <name evidence="2" type="ORF">SAMN06296241_0297</name>
</gene>
<keyword evidence="1" id="KW-1133">Transmembrane helix</keyword>
<protein>
    <submittedName>
        <fullName evidence="2">Uncharacterized protein</fullName>
    </submittedName>
</protein>